<dbReference type="InterPro" id="IPR050401">
    <property type="entry name" value="Cyclic_nucleotide_synthase"/>
</dbReference>
<gene>
    <name evidence="7" type="ORF">GSLYS_00009738001</name>
</gene>
<feature type="domain" description="Protein kinase" evidence="6">
    <location>
        <begin position="27"/>
        <end position="207"/>
    </location>
</feature>
<dbReference type="InterPro" id="IPR011009">
    <property type="entry name" value="Kinase-like_dom_sf"/>
</dbReference>
<comment type="caution">
    <text evidence="7">The sequence shown here is derived from an EMBL/GenBank/DDBJ whole genome shotgun (WGS) entry which is preliminary data.</text>
</comment>
<evidence type="ECO:0000256" key="3">
    <source>
        <dbReference type="ARBA" id="ARBA00023239"/>
    </source>
</evidence>
<dbReference type="SUPFAM" id="SSF56112">
    <property type="entry name" value="Protein kinase-like (PK-like)"/>
    <property type="match status" value="1"/>
</dbReference>
<reference evidence="7 8" key="1">
    <citation type="submission" date="2024-04" db="EMBL/GenBank/DDBJ databases">
        <authorList>
            <consortium name="Genoscope - CEA"/>
            <person name="William W."/>
        </authorList>
    </citation>
    <scope>NUCLEOTIDE SEQUENCE [LARGE SCALE GENOMIC DNA]</scope>
</reference>
<keyword evidence="3" id="KW-0456">Lyase</keyword>
<dbReference type="GO" id="GO:0004383">
    <property type="term" value="F:guanylate cyclase activity"/>
    <property type="evidence" value="ECO:0007669"/>
    <property type="project" value="UniProtKB-EC"/>
</dbReference>
<dbReference type="PANTHER" id="PTHR11920">
    <property type="entry name" value="GUANYLYL CYCLASE"/>
    <property type="match status" value="1"/>
</dbReference>
<name>A0AAV2HQW0_LYMST</name>
<keyword evidence="2" id="KW-0547">Nucleotide-binding</keyword>
<dbReference type="PROSITE" id="PS50011">
    <property type="entry name" value="PROTEIN_KINASE_DOM"/>
    <property type="match status" value="1"/>
</dbReference>
<evidence type="ECO:0000259" key="6">
    <source>
        <dbReference type="PROSITE" id="PS50011"/>
    </source>
</evidence>
<dbReference type="InterPro" id="IPR000719">
    <property type="entry name" value="Prot_kinase_dom"/>
</dbReference>
<dbReference type="GO" id="GO:0005524">
    <property type="term" value="F:ATP binding"/>
    <property type="evidence" value="ECO:0007669"/>
    <property type="project" value="InterPro"/>
</dbReference>
<evidence type="ECO:0000313" key="8">
    <source>
        <dbReference type="Proteomes" id="UP001497497"/>
    </source>
</evidence>
<evidence type="ECO:0000256" key="4">
    <source>
        <dbReference type="ARBA" id="ARBA00023293"/>
    </source>
</evidence>
<protein>
    <recommendedName>
        <fullName evidence="1">guanylate cyclase</fullName>
        <ecNumber evidence="1">4.6.1.2</ecNumber>
    </recommendedName>
</protein>
<dbReference type="InterPro" id="IPR001245">
    <property type="entry name" value="Ser-Thr/Tyr_kinase_cat_dom"/>
</dbReference>
<dbReference type="PANTHER" id="PTHR11920:SF335">
    <property type="entry name" value="GUANYLATE CYCLASE"/>
    <property type="match status" value="1"/>
</dbReference>
<dbReference type="GO" id="GO:0001653">
    <property type="term" value="F:peptide receptor activity"/>
    <property type="evidence" value="ECO:0007669"/>
    <property type="project" value="TreeGrafter"/>
</dbReference>
<evidence type="ECO:0000313" key="7">
    <source>
        <dbReference type="EMBL" id="CAL1535778.1"/>
    </source>
</evidence>
<sequence length="207" mass="23068">NFNIARGPLSQAAISSVGSKQSLNDCSDNRSEVSTGNVSGYSNLRPDNMIMISQMFTLVAKLNGDQVAVRKVRKKSIREDKLLLKEMKIMKSLKHTNLATFHGACTESPNICVLWEYCSKGSLEDILHNTDIKLESMFQFSIALDICTGLNYLHNSELGVHGRVKTSNCVVDSRWVAKLTDFGLQRLKKGEKPAEETSTEKFYTGML</sequence>
<dbReference type="GO" id="GO:0005886">
    <property type="term" value="C:plasma membrane"/>
    <property type="evidence" value="ECO:0007669"/>
    <property type="project" value="TreeGrafter"/>
</dbReference>
<dbReference type="Gene3D" id="1.10.510.10">
    <property type="entry name" value="Transferase(Phosphotransferase) domain 1"/>
    <property type="match status" value="1"/>
</dbReference>
<dbReference type="Pfam" id="PF07714">
    <property type="entry name" value="PK_Tyr_Ser-Thr"/>
    <property type="match status" value="1"/>
</dbReference>
<dbReference type="AlphaFoldDB" id="A0AAV2HQW0"/>
<dbReference type="GO" id="GO:0004672">
    <property type="term" value="F:protein kinase activity"/>
    <property type="evidence" value="ECO:0007669"/>
    <property type="project" value="InterPro"/>
</dbReference>
<dbReference type="GO" id="GO:0004016">
    <property type="term" value="F:adenylate cyclase activity"/>
    <property type="evidence" value="ECO:0007669"/>
    <property type="project" value="TreeGrafter"/>
</dbReference>
<dbReference type="EC" id="4.6.1.2" evidence="1"/>
<evidence type="ECO:0000256" key="2">
    <source>
        <dbReference type="ARBA" id="ARBA00022741"/>
    </source>
</evidence>
<proteinExistence type="predicted"/>
<accession>A0AAV2HQW0</accession>
<dbReference type="GO" id="GO:0007168">
    <property type="term" value="P:receptor guanylyl cyclase signaling pathway"/>
    <property type="evidence" value="ECO:0007669"/>
    <property type="project" value="TreeGrafter"/>
</dbReference>
<keyword evidence="8" id="KW-1185">Reference proteome</keyword>
<evidence type="ECO:0000256" key="5">
    <source>
        <dbReference type="SAM" id="MobiDB-lite"/>
    </source>
</evidence>
<feature type="non-terminal residue" evidence="7">
    <location>
        <position position="207"/>
    </location>
</feature>
<feature type="non-terminal residue" evidence="7">
    <location>
        <position position="1"/>
    </location>
</feature>
<feature type="region of interest" description="Disordered" evidence="5">
    <location>
        <begin position="20"/>
        <end position="39"/>
    </location>
</feature>
<dbReference type="EMBL" id="CAXITT010000210">
    <property type="protein sequence ID" value="CAL1535778.1"/>
    <property type="molecule type" value="Genomic_DNA"/>
</dbReference>
<evidence type="ECO:0000256" key="1">
    <source>
        <dbReference type="ARBA" id="ARBA00012202"/>
    </source>
</evidence>
<dbReference type="Proteomes" id="UP001497497">
    <property type="component" value="Unassembled WGS sequence"/>
</dbReference>
<organism evidence="7 8">
    <name type="scientific">Lymnaea stagnalis</name>
    <name type="common">Great pond snail</name>
    <name type="synonym">Helix stagnalis</name>
    <dbReference type="NCBI Taxonomy" id="6523"/>
    <lineage>
        <taxon>Eukaryota</taxon>
        <taxon>Metazoa</taxon>
        <taxon>Spiralia</taxon>
        <taxon>Lophotrochozoa</taxon>
        <taxon>Mollusca</taxon>
        <taxon>Gastropoda</taxon>
        <taxon>Heterobranchia</taxon>
        <taxon>Euthyneura</taxon>
        <taxon>Panpulmonata</taxon>
        <taxon>Hygrophila</taxon>
        <taxon>Lymnaeoidea</taxon>
        <taxon>Lymnaeidae</taxon>
        <taxon>Lymnaea</taxon>
    </lineage>
</organism>
<keyword evidence="4" id="KW-0141">cGMP biosynthesis</keyword>